<comment type="caution">
    <text evidence="3">The sequence shown here is derived from an EMBL/GenBank/DDBJ whole genome shotgun (WGS) entry which is preliminary data.</text>
</comment>
<sequence>MPPKQASGFQKRLKKQRTEESNKRQYGAMHKYVQIGSRDASDNQDLIDDNVDGDNMNIDGISDDDVVDDGVNDTYIDDTGDVLGGNVSVDSDEIDDTNLKNTRGDDDTDEINADNVNVDTPNANVHHVDIFDPRNWDRLRSEMIKALVEGGPKRDNSIKKGPKDKFSRRFSATFFTRVLPNNEKCDREWLVYSKELDRVFCFCCKIFKKGNTKSSLANEGFSDWTHVGTRLKEHEVGFEHLTNMATWFDMRRRLEKNETIDKVAHEQFEKERDHWMKVLLRIISVVKFLAKHNLAFRGTNEKLHVESNGNFLGVIEMLEEFDPFIKEHVRRITSDEIHVHYLGHSIQNELIQLLAHGIRSQIIQKIKQEKYFSVILDCTPDTSHQEQMSLILRYVNVASACVTVEESFLGFLKVDDTTGQGLFDVTHDELKSLDLDIDDVRGQGYDNGSNMKGKHRGVQKKFLDINPRAFYTPCGCHSLNLTLCDIASSCGKAVDFFGVIQRIYTIFANSSKRWLILKNNVKGLTLKSLSITRWESRVESVKAIRFQLLEIREALLEVAEKDNDSKIKSESKSLATNELGDFEFLVSTVIWFDILSVVNLVSKKLQSDDMLIDIAIKEVEGLISFFEKFRDTDTSYSAEESFKVQYFLYIVDQALVSLRTRFEQYKEYEKVFGFLFTSHKLNSYDDNTLKSHCSHLEAALKNNEQSDIDAKDLFVELRLLNNYLPDENLGPLDILNFLKEHGIFPNAVIAYRVLLTIPVTVASA</sequence>
<dbReference type="STRING" id="35608.A0A2U1M0J0"/>
<dbReference type="AlphaFoldDB" id="A0A2U1M0J0"/>
<dbReference type="Proteomes" id="UP000245207">
    <property type="component" value="Unassembled WGS sequence"/>
</dbReference>
<dbReference type="InterPro" id="IPR006580">
    <property type="entry name" value="Znf_TTF"/>
</dbReference>
<evidence type="ECO:0000259" key="2">
    <source>
        <dbReference type="SMART" id="SM00597"/>
    </source>
</evidence>
<dbReference type="InterPro" id="IPR025398">
    <property type="entry name" value="DUF4371"/>
</dbReference>
<accession>A0A2U1M0J0</accession>
<gene>
    <name evidence="3" type="ORF">CTI12_AA432900</name>
</gene>
<name>A0A2U1M0J0_ARTAN</name>
<feature type="domain" description="TTF-type" evidence="2">
    <location>
        <begin position="166"/>
        <end position="259"/>
    </location>
</feature>
<dbReference type="OrthoDB" id="911566at2759"/>
<dbReference type="PANTHER" id="PTHR45749:SF35">
    <property type="entry name" value="AC-LIKE TRANSPOSASE-RELATED"/>
    <property type="match status" value="1"/>
</dbReference>
<evidence type="ECO:0000313" key="4">
    <source>
        <dbReference type="Proteomes" id="UP000245207"/>
    </source>
</evidence>
<dbReference type="PANTHER" id="PTHR45749">
    <property type="match status" value="1"/>
</dbReference>
<evidence type="ECO:0000313" key="3">
    <source>
        <dbReference type="EMBL" id="PWA54786.1"/>
    </source>
</evidence>
<keyword evidence="4" id="KW-1185">Reference proteome</keyword>
<dbReference type="InterPro" id="IPR012337">
    <property type="entry name" value="RNaseH-like_sf"/>
</dbReference>
<reference evidence="3 4" key="1">
    <citation type="journal article" date="2018" name="Mol. Plant">
        <title>The genome of Artemisia annua provides insight into the evolution of Asteraceae family and artemisinin biosynthesis.</title>
        <authorList>
            <person name="Shen Q."/>
            <person name="Zhang L."/>
            <person name="Liao Z."/>
            <person name="Wang S."/>
            <person name="Yan T."/>
            <person name="Shi P."/>
            <person name="Liu M."/>
            <person name="Fu X."/>
            <person name="Pan Q."/>
            <person name="Wang Y."/>
            <person name="Lv Z."/>
            <person name="Lu X."/>
            <person name="Zhang F."/>
            <person name="Jiang W."/>
            <person name="Ma Y."/>
            <person name="Chen M."/>
            <person name="Hao X."/>
            <person name="Li L."/>
            <person name="Tang Y."/>
            <person name="Lv G."/>
            <person name="Zhou Y."/>
            <person name="Sun X."/>
            <person name="Brodelius P.E."/>
            <person name="Rose J.K.C."/>
            <person name="Tang K."/>
        </authorList>
    </citation>
    <scope>NUCLEOTIDE SEQUENCE [LARGE SCALE GENOMIC DNA]</scope>
    <source>
        <strain evidence="4">cv. Huhao1</strain>
        <tissue evidence="3">Leaf</tissue>
    </source>
</reference>
<organism evidence="3 4">
    <name type="scientific">Artemisia annua</name>
    <name type="common">Sweet wormwood</name>
    <dbReference type="NCBI Taxonomy" id="35608"/>
    <lineage>
        <taxon>Eukaryota</taxon>
        <taxon>Viridiplantae</taxon>
        <taxon>Streptophyta</taxon>
        <taxon>Embryophyta</taxon>
        <taxon>Tracheophyta</taxon>
        <taxon>Spermatophyta</taxon>
        <taxon>Magnoliopsida</taxon>
        <taxon>eudicotyledons</taxon>
        <taxon>Gunneridae</taxon>
        <taxon>Pentapetalae</taxon>
        <taxon>asterids</taxon>
        <taxon>campanulids</taxon>
        <taxon>Asterales</taxon>
        <taxon>Asteraceae</taxon>
        <taxon>Asteroideae</taxon>
        <taxon>Anthemideae</taxon>
        <taxon>Artemisiinae</taxon>
        <taxon>Artemisia</taxon>
    </lineage>
</organism>
<proteinExistence type="predicted"/>
<dbReference type="SUPFAM" id="SSF53098">
    <property type="entry name" value="Ribonuclease H-like"/>
    <property type="match status" value="1"/>
</dbReference>
<feature type="region of interest" description="Disordered" evidence="1">
    <location>
        <begin position="1"/>
        <end position="25"/>
    </location>
</feature>
<evidence type="ECO:0000256" key="1">
    <source>
        <dbReference type="SAM" id="MobiDB-lite"/>
    </source>
</evidence>
<dbReference type="EMBL" id="PKPP01006964">
    <property type="protein sequence ID" value="PWA54786.1"/>
    <property type="molecule type" value="Genomic_DNA"/>
</dbReference>
<dbReference type="Pfam" id="PF14291">
    <property type="entry name" value="DUF4371"/>
    <property type="match status" value="1"/>
</dbReference>
<dbReference type="SMART" id="SM00597">
    <property type="entry name" value="ZnF_TTF"/>
    <property type="match status" value="1"/>
</dbReference>
<protein>
    <submittedName>
        <fullName evidence="3">Zinc finger MYM-type protein 1</fullName>
    </submittedName>
</protein>